<keyword evidence="8" id="KW-1185">Reference proteome</keyword>
<dbReference type="InterPro" id="IPR022791">
    <property type="entry name" value="L-PG_synthase/AglD"/>
</dbReference>
<evidence type="ECO:0000256" key="4">
    <source>
        <dbReference type="ARBA" id="ARBA00022989"/>
    </source>
</evidence>
<keyword evidence="4 6" id="KW-1133">Transmembrane helix</keyword>
<sequence>MTAADLAPTAPRGLARRAAPVLFPLAVATGIGFALHDRIGDLADLVVRPGAVPYLLGALAANAGAVLLSMVTWRTLLADLGPKVPGAAATRIFFTSFLSKYLPGAVWGVLAQVKMGRAVGVPGPVMVAVFLLNLMAAVLTGLTIGPIAAPWTLGGDAWWLLLPVAVTVVCAARPGLINSLAALGARLARRPPPTATAGDTGMRRAMASAAASWMVSGLHLWALAVMLGAPALKALPVCVGGFALATAAASLVVVLPDGWGAREAILMLALSAVLPWQAAAAAAVASRVVCTLSEVLVGGAALLLTRSSGRPTAATS</sequence>
<dbReference type="Pfam" id="PF03706">
    <property type="entry name" value="LPG_synthase_TM"/>
    <property type="match status" value="1"/>
</dbReference>
<organism evidence="7 8">
    <name type="scientific">Streptomyces hundungensis</name>
    <dbReference type="NCBI Taxonomy" id="1077946"/>
    <lineage>
        <taxon>Bacteria</taxon>
        <taxon>Bacillati</taxon>
        <taxon>Actinomycetota</taxon>
        <taxon>Actinomycetes</taxon>
        <taxon>Kitasatosporales</taxon>
        <taxon>Streptomycetaceae</taxon>
        <taxon>Streptomyces</taxon>
    </lineage>
</organism>
<feature type="transmembrane region" description="Helical" evidence="6">
    <location>
        <begin position="205"/>
        <end position="228"/>
    </location>
</feature>
<proteinExistence type="predicted"/>
<keyword evidence="2" id="KW-1003">Cell membrane</keyword>
<feature type="transmembrane region" description="Helical" evidence="6">
    <location>
        <begin position="51"/>
        <end position="72"/>
    </location>
</feature>
<feature type="transmembrane region" description="Helical" evidence="6">
    <location>
        <begin position="125"/>
        <end position="151"/>
    </location>
</feature>
<accession>A0A387HAU7</accession>
<dbReference type="OrthoDB" id="6057470at2"/>
<dbReference type="KEGG" id="shun:DWB77_02664"/>
<evidence type="ECO:0000256" key="1">
    <source>
        <dbReference type="ARBA" id="ARBA00004651"/>
    </source>
</evidence>
<dbReference type="RefSeq" id="WP_120721464.1">
    <property type="nucleotide sequence ID" value="NZ_CP032698.1"/>
</dbReference>
<feature type="transmembrane region" description="Helical" evidence="6">
    <location>
        <begin position="157"/>
        <end position="184"/>
    </location>
</feature>
<dbReference type="Proteomes" id="UP000271554">
    <property type="component" value="Chromosome"/>
</dbReference>
<evidence type="ECO:0000313" key="8">
    <source>
        <dbReference type="Proteomes" id="UP000271554"/>
    </source>
</evidence>
<evidence type="ECO:0000256" key="5">
    <source>
        <dbReference type="ARBA" id="ARBA00023136"/>
    </source>
</evidence>
<protein>
    <submittedName>
        <fullName evidence="7">Uncharacterized protein</fullName>
    </submittedName>
</protein>
<evidence type="ECO:0000313" key="7">
    <source>
        <dbReference type="EMBL" id="AYG80529.1"/>
    </source>
</evidence>
<name>A0A387HAU7_9ACTN</name>
<evidence type="ECO:0000256" key="2">
    <source>
        <dbReference type="ARBA" id="ARBA00022475"/>
    </source>
</evidence>
<feature type="transmembrane region" description="Helical" evidence="6">
    <location>
        <begin position="234"/>
        <end position="255"/>
    </location>
</feature>
<feature type="transmembrane region" description="Helical" evidence="6">
    <location>
        <begin position="21"/>
        <end position="39"/>
    </location>
</feature>
<dbReference type="EMBL" id="CP032698">
    <property type="protein sequence ID" value="AYG80529.1"/>
    <property type="molecule type" value="Genomic_DNA"/>
</dbReference>
<evidence type="ECO:0000256" key="3">
    <source>
        <dbReference type="ARBA" id="ARBA00022692"/>
    </source>
</evidence>
<dbReference type="GO" id="GO:0005886">
    <property type="term" value="C:plasma membrane"/>
    <property type="evidence" value="ECO:0007669"/>
    <property type="project" value="UniProtKB-SubCell"/>
</dbReference>
<dbReference type="AlphaFoldDB" id="A0A387HAU7"/>
<reference evidence="7 8" key="1">
    <citation type="submission" date="2018-10" db="EMBL/GenBank/DDBJ databases">
        <title>Relationship between Morphology and Antimicrobial Activity in Streptomyces.</title>
        <authorList>
            <person name="Kang H.J."/>
            <person name="Kim S.B."/>
        </authorList>
    </citation>
    <scope>NUCLEOTIDE SEQUENCE [LARGE SCALE GENOMIC DNA]</scope>
    <source>
        <strain evidence="7 8">BH38</strain>
    </source>
</reference>
<keyword evidence="5 6" id="KW-0472">Membrane</keyword>
<comment type="subcellular location">
    <subcellularLocation>
        <location evidence="1">Cell membrane</location>
        <topology evidence="1">Multi-pass membrane protein</topology>
    </subcellularLocation>
</comment>
<evidence type="ECO:0000256" key="6">
    <source>
        <dbReference type="SAM" id="Phobius"/>
    </source>
</evidence>
<feature type="transmembrane region" description="Helical" evidence="6">
    <location>
        <begin position="92"/>
        <end position="113"/>
    </location>
</feature>
<keyword evidence="3 6" id="KW-0812">Transmembrane</keyword>
<gene>
    <name evidence="7" type="ORF">DWB77_02664</name>
</gene>
<feature type="transmembrane region" description="Helical" evidence="6">
    <location>
        <begin position="264"/>
        <end position="285"/>
    </location>
</feature>